<feature type="domain" description="DinB-like" evidence="1">
    <location>
        <begin position="10"/>
        <end position="143"/>
    </location>
</feature>
<reference evidence="2 3" key="1">
    <citation type="submission" date="2020-06" db="EMBL/GenBank/DDBJ databases">
        <title>Genomic analysis of Salicibibacter sp. NKC5-3.</title>
        <authorList>
            <person name="Oh Y.J."/>
        </authorList>
    </citation>
    <scope>NUCLEOTIDE SEQUENCE [LARGE SCALE GENOMIC DNA]</scope>
    <source>
        <strain evidence="2 3">NKC5-3</strain>
    </source>
</reference>
<dbReference type="InterPro" id="IPR024775">
    <property type="entry name" value="DinB-like"/>
</dbReference>
<evidence type="ECO:0000313" key="2">
    <source>
        <dbReference type="EMBL" id="QQK74988.1"/>
    </source>
</evidence>
<protein>
    <submittedName>
        <fullName evidence="2">DinB family protein</fullName>
    </submittedName>
</protein>
<keyword evidence="3" id="KW-1185">Reference proteome</keyword>
<dbReference type="AlphaFoldDB" id="A0A7T7CAL8"/>
<name>A0A7T7CAL8_9BACI</name>
<accession>A0A7T7CAL8</accession>
<dbReference type="Proteomes" id="UP000595823">
    <property type="component" value="Chromosome"/>
</dbReference>
<dbReference type="Gene3D" id="1.20.120.450">
    <property type="entry name" value="dinb family like domain"/>
    <property type="match status" value="1"/>
</dbReference>
<organism evidence="2 3">
    <name type="scientific">Salicibibacter cibarius</name>
    <dbReference type="NCBI Taxonomy" id="2743000"/>
    <lineage>
        <taxon>Bacteria</taxon>
        <taxon>Bacillati</taxon>
        <taxon>Bacillota</taxon>
        <taxon>Bacilli</taxon>
        <taxon>Bacillales</taxon>
        <taxon>Bacillaceae</taxon>
        <taxon>Salicibibacter</taxon>
    </lineage>
</organism>
<dbReference type="Pfam" id="PF12867">
    <property type="entry name" value="DinB_2"/>
    <property type="match status" value="1"/>
</dbReference>
<dbReference type="InterPro" id="IPR034660">
    <property type="entry name" value="DinB/YfiT-like"/>
</dbReference>
<gene>
    <name evidence="2" type="ORF">HUG15_04820</name>
</gene>
<proteinExistence type="predicted"/>
<evidence type="ECO:0000259" key="1">
    <source>
        <dbReference type="Pfam" id="PF12867"/>
    </source>
</evidence>
<dbReference type="SUPFAM" id="SSF109854">
    <property type="entry name" value="DinB/YfiT-like putative metalloenzymes"/>
    <property type="match status" value="1"/>
</dbReference>
<dbReference type="EMBL" id="CP054705">
    <property type="protein sequence ID" value="QQK74988.1"/>
    <property type="molecule type" value="Genomic_DNA"/>
</dbReference>
<dbReference type="RefSeq" id="WP_200127495.1">
    <property type="nucleotide sequence ID" value="NZ_CP054705.1"/>
</dbReference>
<sequence length="150" mass="16988">MTEEQIFQQINMVRQSTLNELDGLSEQQADQMPEGFNNTIRWNLGHTYTVQNVLLSNYGGKNIETPSRYLELFAPGTKPADWEGEVPTLDEIQQSLEEQPEKLKQALSGQLDDEAAEPFMSLSTVGEILNFTLYHEGMHVGMIKSIKKVQ</sequence>
<evidence type="ECO:0000313" key="3">
    <source>
        <dbReference type="Proteomes" id="UP000595823"/>
    </source>
</evidence>
<dbReference type="KEGG" id="scia:HUG15_04820"/>